<dbReference type="Proteomes" id="UP000095751">
    <property type="component" value="Unassembled WGS sequence"/>
</dbReference>
<organism evidence="3 4">
    <name type="scientific">Fragilariopsis cylindrus CCMP1102</name>
    <dbReference type="NCBI Taxonomy" id="635003"/>
    <lineage>
        <taxon>Eukaryota</taxon>
        <taxon>Sar</taxon>
        <taxon>Stramenopiles</taxon>
        <taxon>Ochrophyta</taxon>
        <taxon>Bacillariophyta</taxon>
        <taxon>Bacillariophyceae</taxon>
        <taxon>Bacillariophycidae</taxon>
        <taxon>Bacillariales</taxon>
        <taxon>Bacillariaceae</taxon>
        <taxon>Fragilariopsis</taxon>
    </lineage>
</organism>
<sequence length="467" mass="52865">MSLRDATKHMRVTTVTPTSSAATLQQFNNNDDDCNKRGIDDCLQIIIPRKLCTTPSFVRCLLVSLSFFVIWFQIFIQQSSASSSSSSLYYSNGPQQQSQQQPIIRNLNRGNNSTDDSIKGIEPIILPLENRSKHHLFVHIGKAGGSSIWVMSYSKYTQFFINVRDPIDRLISWYNYETSSFKREPRWTTANETGQASDNFRRLSQVCFPGKNGFTNMVNGGLLLSSSSSSSSNNNESTDCNELARLCLRGDIMCFGHNYYNYEVYLEEILLRKGFSTATATTTTISTKKNNNDNTISTENNNDNNIDSNIRIDVLRSEHSMDDFNRTVGLWTINTSNNNNENDKIKEFVGITDFVQGLYGRVRTIQQYDNGKSKFGKLTTKKNNNNNNDDDGILSSEASAALCKHICTELIVYKLILKASNNLYGSEIRDSYNALDQRCGFIVDDVCGTTWTYRDIKTKKNVFEAPW</sequence>
<dbReference type="InParanoid" id="A0A1E7FCM2"/>
<dbReference type="EMBL" id="KV784359">
    <property type="protein sequence ID" value="OEU15910.1"/>
    <property type="molecule type" value="Genomic_DNA"/>
</dbReference>
<keyword evidence="2" id="KW-1133">Transmembrane helix</keyword>
<keyword evidence="2" id="KW-0812">Transmembrane</keyword>
<dbReference type="GO" id="GO:0016020">
    <property type="term" value="C:membrane"/>
    <property type="evidence" value="ECO:0007669"/>
    <property type="project" value="InterPro"/>
</dbReference>
<dbReference type="GO" id="GO:0008146">
    <property type="term" value="F:sulfotransferase activity"/>
    <property type="evidence" value="ECO:0007669"/>
    <property type="project" value="InterPro"/>
</dbReference>
<gene>
    <name evidence="3" type="ORF">FRACYDRAFT_240605</name>
</gene>
<feature type="region of interest" description="Disordered" evidence="1">
    <location>
        <begin position="87"/>
        <end position="115"/>
    </location>
</feature>
<evidence type="ECO:0008006" key="5">
    <source>
        <dbReference type="Google" id="ProtNLM"/>
    </source>
</evidence>
<dbReference type="AlphaFoldDB" id="A0A1E7FCM2"/>
<dbReference type="Pfam" id="PF03567">
    <property type="entry name" value="Sulfotransfer_2"/>
    <property type="match status" value="1"/>
</dbReference>
<name>A0A1E7FCM2_9STRA</name>
<dbReference type="InterPro" id="IPR005331">
    <property type="entry name" value="Sulfotransferase"/>
</dbReference>
<dbReference type="OrthoDB" id="53856at2759"/>
<evidence type="ECO:0000313" key="4">
    <source>
        <dbReference type="Proteomes" id="UP000095751"/>
    </source>
</evidence>
<accession>A0A1E7FCM2</accession>
<keyword evidence="4" id="KW-1185">Reference proteome</keyword>
<protein>
    <recommendedName>
        <fullName evidence="5">Sulfotransferase domain-containing protein</fullName>
    </recommendedName>
</protein>
<dbReference type="KEGG" id="fcy:FRACYDRAFT_240605"/>
<evidence type="ECO:0000256" key="2">
    <source>
        <dbReference type="SAM" id="Phobius"/>
    </source>
</evidence>
<proteinExistence type="predicted"/>
<evidence type="ECO:0000313" key="3">
    <source>
        <dbReference type="EMBL" id="OEU15910.1"/>
    </source>
</evidence>
<feature type="transmembrane region" description="Helical" evidence="2">
    <location>
        <begin position="57"/>
        <end position="76"/>
    </location>
</feature>
<keyword evidence="2" id="KW-0472">Membrane</keyword>
<reference evidence="3 4" key="1">
    <citation type="submission" date="2016-09" db="EMBL/GenBank/DDBJ databases">
        <title>Extensive genetic diversity and differential bi-allelic expression allows diatom success in the polar Southern Ocean.</title>
        <authorList>
            <consortium name="DOE Joint Genome Institute"/>
            <person name="Mock T."/>
            <person name="Otillar R.P."/>
            <person name="Strauss J."/>
            <person name="Dupont C."/>
            <person name="Frickenhaus S."/>
            <person name="Maumus F."/>
            <person name="Mcmullan M."/>
            <person name="Sanges R."/>
            <person name="Schmutz J."/>
            <person name="Toseland A."/>
            <person name="Valas R."/>
            <person name="Veluchamy A."/>
            <person name="Ward B.J."/>
            <person name="Allen A."/>
            <person name="Barry K."/>
            <person name="Falciatore A."/>
            <person name="Ferrante M."/>
            <person name="Fortunato A.E."/>
            <person name="Gloeckner G."/>
            <person name="Gruber A."/>
            <person name="Hipkin R."/>
            <person name="Janech M."/>
            <person name="Kroth P."/>
            <person name="Leese F."/>
            <person name="Lindquist E."/>
            <person name="Lyon B.R."/>
            <person name="Martin J."/>
            <person name="Mayer C."/>
            <person name="Parker M."/>
            <person name="Quesneville H."/>
            <person name="Raymond J."/>
            <person name="Uhlig C."/>
            <person name="Valentin K.U."/>
            <person name="Worden A.Z."/>
            <person name="Armbrust E.V."/>
            <person name="Bowler C."/>
            <person name="Green B."/>
            <person name="Moulton V."/>
            <person name="Van Oosterhout C."/>
            <person name="Grigoriev I."/>
        </authorList>
    </citation>
    <scope>NUCLEOTIDE SEQUENCE [LARGE SCALE GENOMIC DNA]</scope>
    <source>
        <strain evidence="3 4">CCMP1102</strain>
    </source>
</reference>
<evidence type="ECO:0000256" key="1">
    <source>
        <dbReference type="SAM" id="MobiDB-lite"/>
    </source>
</evidence>